<dbReference type="PANTHER" id="PTHR21041">
    <property type="entry name" value="DENDRITIC CELL-SPECIFIC TRANSMEMBRANE PROTEIN"/>
    <property type="match status" value="1"/>
</dbReference>
<gene>
    <name evidence="7" type="ORF">APHIGO_LOCUS11479</name>
</gene>
<dbReference type="InterPro" id="IPR012858">
    <property type="entry name" value="DC_STAMP-like"/>
</dbReference>
<keyword evidence="2 5" id="KW-0812">Transmembrane</keyword>
<feature type="domain" description="Dendritic cell-specific transmembrane protein-like" evidence="6">
    <location>
        <begin position="286"/>
        <end position="325"/>
    </location>
</feature>
<dbReference type="Proteomes" id="UP001154329">
    <property type="component" value="Chromosome 4"/>
</dbReference>
<sequence length="327" mass="38359">MFTFFNRFRCIFMMVLPQLFSDKGRHALLMYAFILSFSGPSKTTLHNTGVLSESLTCLQDEIKSAIRQIVELIKKPLLAVRSSITRIKADLAVIINKMKKGMLAVKNTVTELVRTIKSAYEWLYSVMNICNKKVGTPYQRCTRMFDDALEECKVTVSPTFDWMCSISYVISHVCYTVKFLDSLCEFFEFINESIFGAIQNSIKSYVRHMKNMFYVSIEFKHSFAFESKPSKLSSDIIRGIITEIKYRIENVVMLFDWAGSIFSFFFLYVFVMVWRYRQKYLTVDSFDNKYLTKELYELDERKQILDRPTIMPLTRVEKNKFIEVPTS</sequence>
<dbReference type="Pfam" id="PF26039">
    <property type="entry name" value="Dcst2"/>
    <property type="match status" value="1"/>
</dbReference>
<organism evidence="7 8">
    <name type="scientific">Aphis gossypii</name>
    <name type="common">Cotton aphid</name>
    <dbReference type="NCBI Taxonomy" id="80765"/>
    <lineage>
        <taxon>Eukaryota</taxon>
        <taxon>Metazoa</taxon>
        <taxon>Ecdysozoa</taxon>
        <taxon>Arthropoda</taxon>
        <taxon>Hexapoda</taxon>
        <taxon>Insecta</taxon>
        <taxon>Pterygota</taxon>
        <taxon>Neoptera</taxon>
        <taxon>Paraneoptera</taxon>
        <taxon>Hemiptera</taxon>
        <taxon>Sternorrhyncha</taxon>
        <taxon>Aphidomorpha</taxon>
        <taxon>Aphidoidea</taxon>
        <taxon>Aphididae</taxon>
        <taxon>Aphidini</taxon>
        <taxon>Aphis</taxon>
        <taxon>Aphis</taxon>
    </lineage>
</organism>
<dbReference type="InterPro" id="IPR051856">
    <property type="entry name" value="CSR-E3_Ligase_Protein"/>
</dbReference>
<reference evidence="7" key="1">
    <citation type="submission" date="2022-02" db="EMBL/GenBank/DDBJ databases">
        <authorList>
            <person name="King R."/>
        </authorList>
    </citation>
    <scope>NUCLEOTIDE SEQUENCE</scope>
</reference>
<evidence type="ECO:0000256" key="2">
    <source>
        <dbReference type="ARBA" id="ARBA00022692"/>
    </source>
</evidence>
<keyword evidence="8" id="KW-1185">Reference proteome</keyword>
<dbReference type="AlphaFoldDB" id="A0A9P0JEH1"/>
<dbReference type="EMBL" id="OU899037">
    <property type="protein sequence ID" value="CAH1738064.1"/>
    <property type="molecule type" value="Genomic_DNA"/>
</dbReference>
<evidence type="ECO:0000256" key="1">
    <source>
        <dbReference type="ARBA" id="ARBA00004141"/>
    </source>
</evidence>
<proteinExistence type="predicted"/>
<dbReference type="PANTHER" id="PTHR21041:SF9">
    <property type="entry name" value="DENDRITIC CELL-SPECIFIC TRANSMEMBRANE PROTEIN-LIKE DOMAIN-CONTAINING PROTEIN"/>
    <property type="match status" value="1"/>
</dbReference>
<evidence type="ECO:0000256" key="4">
    <source>
        <dbReference type="ARBA" id="ARBA00023136"/>
    </source>
</evidence>
<dbReference type="GO" id="GO:0016020">
    <property type="term" value="C:membrane"/>
    <property type="evidence" value="ECO:0007669"/>
    <property type="project" value="UniProtKB-SubCell"/>
</dbReference>
<reference evidence="7" key="2">
    <citation type="submission" date="2022-10" db="EMBL/GenBank/DDBJ databases">
        <authorList>
            <consortium name="ENA_rothamsted_submissions"/>
            <consortium name="culmorum"/>
            <person name="King R."/>
        </authorList>
    </citation>
    <scope>NUCLEOTIDE SEQUENCE</scope>
</reference>
<protein>
    <recommendedName>
        <fullName evidence="6">Dendritic cell-specific transmembrane protein-like domain-containing protein</fullName>
    </recommendedName>
</protein>
<keyword evidence="3 5" id="KW-1133">Transmembrane helix</keyword>
<evidence type="ECO:0000313" key="7">
    <source>
        <dbReference type="EMBL" id="CAH1738064.1"/>
    </source>
</evidence>
<keyword evidence="4 5" id="KW-0472">Membrane</keyword>
<evidence type="ECO:0000313" key="8">
    <source>
        <dbReference type="Proteomes" id="UP001154329"/>
    </source>
</evidence>
<name>A0A9P0JEH1_APHGO</name>
<feature type="transmembrane region" description="Helical" evidence="5">
    <location>
        <begin position="251"/>
        <end position="271"/>
    </location>
</feature>
<evidence type="ECO:0000256" key="3">
    <source>
        <dbReference type="ARBA" id="ARBA00022989"/>
    </source>
</evidence>
<dbReference type="Pfam" id="PF07782">
    <property type="entry name" value="DC_STAMP"/>
    <property type="match status" value="1"/>
</dbReference>
<accession>A0A9P0JEH1</accession>
<evidence type="ECO:0000259" key="6">
    <source>
        <dbReference type="Pfam" id="PF07782"/>
    </source>
</evidence>
<comment type="subcellular location">
    <subcellularLocation>
        <location evidence="1">Membrane</location>
        <topology evidence="1">Multi-pass membrane protein</topology>
    </subcellularLocation>
</comment>
<evidence type="ECO:0000256" key="5">
    <source>
        <dbReference type="SAM" id="Phobius"/>
    </source>
</evidence>